<dbReference type="InterPro" id="IPR011545">
    <property type="entry name" value="DEAD/DEAH_box_helicase_dom"/>
</dbReference>
<keyword evidence="3" id="KW-0547">Nucleotide-binding</keyword>
<evidence type="ECO:0000259" key="12">
    <source>
        <dbReference type="PROSITE" id="PS50908"/>
    </source>
</evidence>
<keyword evidence="6" id="KW-0067">ATP-binding</keyword>
<dbReference type="PANTHER" id="PTHR18934:SF145">
    <property type="entry name" value="ATP-DEPENDENT RNA HELICASE DHX57-RELATED"/>
    <property type="match status" value="1"/>
</dbReference>
<dbReference type="GO" id="GO:0008270">
    <property type="term" value="F:zinc ion binding"/>
    <property type="evidence" value="ECO:0007669"/>
    <property type="project" value="UniProtKB-KW"/>
</dbReference>
<dbReference type="InterPro" id="IPR048333">
    <property type="entry name" value="HA2_WH"/>
</dbReference>
<organism evidence="15 16">
    <name type="scientific">Trichogramma brassicae</name>
    <dbReference type="NCBI Taxonomy" id="86971"/>
    <lineage>
        <taxon>Eukaryota</taxon>
        <taxon>Metazoa</taxon>
        <taxon>Ecdysozoa</taxon>
        <taxon>Arthropoda</taxon>
        <taxon>Hexapoda</taxon>
        <taxon>Insecta</taxon>
        <taxon>Pterygota</taxon>
        <taxon>Neoptera</taxon>
        <taxon>Endopterygota</taxon>
        <taxon>Hymenoptera</taxon>
        <taxon>Apocrita</taxon>
        <taxon>Proctotrupomorpha</taxon>
        <taxon>Chalcidoidea</taxon>
        <taxon>Trichogrammatidae</taxon>
        <taxon>Trichogramma</taxon>
    </lineage>
</organism>
<dbReference type="AlphaFoldDB" id="A0A6H5IIV2"/>
<dbReference type="FunFam" id="1.20.120.1080:FF:000002">
    <property type="entry name" value="Putative ATP-dependent RNA helicase DHX36"/>
    <property type="match status" value="1"/>
</dbReference>
<dbReference type="Pfam" id="PF07717">
    <property type="entry name" value="OB_NTP_bind"/>
    <property type="match status" value="1"/>
</dbReference>
<evidence type="ECO:0000256" key="2">
    <source>
        <dbReference type="ARBA" id="ARBA00012552"/>
    </source>
</evidence>
<evidence type="ECO:0000256" key="5">
    <source>
        <dbReference type="ARBA" id="ARBA00022806"/>
    </source>
</evidence>
<evidence type="ECO:0000259" key="11">
    <source>
        <dbReference type="PROSITE" id="PS50103"/>
    </source>
</evidence>
<dbReference type="SMART" id="SM00490">
    <property type="entry name" value="HELICc"/>
    <property type="match status" value="1"/>
</dbReference>
<dbReference type="CDD" id="cd18791">
    <property type="entry name" value="SF2_C_RHA"/>
    <property type="match status" value="1"/>
</dbReference>
<keyword evidence="9" id="KW-0479">Metal-binding</keyword>
<dbReference type="InterPro" id="IPR000571">
    <property type="entry name" value="Znf_CCCH"/>
</dbReference>
<feature type="zinc finger region" description="C3H1-type" evidence="9">
    <location>
        <begin position="125"/>
        <end position="151"/>
    </location>
</feature>
<dbReference type="SMART" id="SM00487">
    <property type="entry name" value="DEXDc"/>
    <property type="match status" value="1"/>
</dbReference>
<dbReference type="Pfam" id="PF00271">
    <property type="entry name" value="Helicase_C"/>
    <property type="match status" value="1"/>
</dbReference>
<dbReference type="EMBL" id="CADCXV010000840">
    <property type="protein sequence ID" value="CAB0037009.1"/>
    <property type="molecule type" value="Genomic_DNA"/>
</dbReference>
<keyword evidence="5" id="KW-0347">Helicase</keyword>
<evidence type="ECO:0000256" key="10">
    <source>
        <dbReference type="SAM" id="MobiDB-lite"/>
    </source>
</evidence>
<dbReference type="PROSITE" id="PS50103">
    <property type="entry name" value="ZF_C3H1"/>
    <property type="match status" value="1"/>
</dbReference>
<dbReference type="SMART" id="SM00356">
    <property type="entry name" value="ZnF_C3H1"/>
    <property type="match status" value="1"/>
</dbReference>
<dbReference type="PROSITE" id="PS51194">
    <property type="entry name" value="HELICASE_CTER"/>
    <property type="match status" value="1"/>
</dbReference>
<dbReference type="Pfam" id="PF04408">
    <property type="entry name" value="WHD_HA2"/>
    <property type="match status" value="1"/>
</dbReference>
<dbReference type="InterPro" id="IPR016135">
    <property type="entry name" value="UBQ-conjugating_enzyme/RWD"/>
</dbReference>
<feature type="domain" description="C3H1-type" evidence="11">
    <location>
        <begin position="125"/>
        <end position="151"/>
    </location>
</feature>
<dbReference type="Gene3D" id="3.10.110.10">
    <property type="entry name" value="Ubiquitin Conjugating Enzyme"/>
    <property type="match status" value="1"/>
</dbReference>
<dbReference type="CDD" id="cd17917">
    <property type="entry name" value="DEXHc_RHA-like"/>
    <property type="match status" value="1"/>
</dbReference>
<dbReference type="Pfam" id="PF21010">
    <property type="entry name" value="HA2_C"/>
    <property type="match status" value="1"/>
</dbReference>
<feature type="domain" description="Helicase C-terminal" evidence="14">
    <location>
        <begin position="601"/>
        <end position="771"/>
    </location>
</feature>
<feature type="region of interest" description="Disordered" evidence="10">
    <location>
        <begin position="257"/>
        <end position="279"/>
    </location>
</feature>
<dbReference type="EC" id="3.6.4.13" evidence="2"/>
<dbReference type="GO" id="GO:0003724">
    <property type="term" value="F:RNA helicase activity"/>
    <property type="evidence" value="ECO:0007669"/>
    <property type="project" value="UniProtKB-EC"/>
</dbReference>
<dbReference type="FunFam" id="3.40.50.300:FF:001214">
    <property type="entry name" value="DExH-box ATP-dependent RNA helicase"/>
    <property type="match status" value="1"/>
</dbReference>
<comment type="similarity">
    <text evidence="1">Belongs to the DEAD box helicase family. DEAH subfamily.</text>
</comment>
<accession>A0A6H5IIV2</accession>
<dbReference type="InterPro" id="IPR007502">
    <property type="entry name" value="Helicase-assoc_dom"/>
</dbReference>
<evidence type="ECO:0000256" key="7">
    <source>
        <dbReference type="ARBA" id="ARBA00023054"/>
    </source>
</evidence>
<evidence type="ECO:0000256" key="3">
    <source>
        <dbReference type="ARBA" id="ARBA00022741"/>
    </source>
</evidence>
<dbReference type="Proteomes" id="UP000479190">
    <property type="component" value="Unassembled WGS sequence"/>
</dbReference>
<name>A0A6H5IIV2_9HYME</name>
<dbReference type="FunFam" id="3.40.50.300:FF:000325">
    <property type="entry name" value="ATP-dependent RNA helicase DHX29"/>
    <property type="match status" value="1"/>
</dbReference>
<dbReference type="InterPro" id="IPR006575">
    <property type="entry name" value="RWD_dom"/>
</dbReference>
<evidence type="ECO:0000313" key="16">
    <source>
        <dbReference type="Proteomes" id="UP000479190"/>
    </source>
</evidence>
<evidence type="ECO:0000256" key="1">
    <source>
        <dbReference type="ARBA" id="ARBA00008792"/>
    </source>
</evidence>
<keyword evidence="7" id="KW-0175">Coiled coil</keyword>
<keyword evidence="4" id="KW-0378">Hydrolase</keyword>
<dbReference type="GO" id="GO:0003723">
    <property type="term" value="F:RNA binding"/>
    <property type="evidence" value="ECO:0007669"/>
    <property type="project" value="TreeGrafter"/>
</dbReference>
<dbReference type="PANTHER" id="PTHR18934">
    <property type="entry name" value="ATP-DEPENDENT RNA HELICASE"/>
    <property type="match status" value="1"/>
</dbReference>
<evidence type="ECO:0000259" key="13">
    <source>
        <dbReference type="PROSITE" id="PS51192"/>
    </source>
</evidence>
<dbReference type="Gene3D" id="1.20.120.1080">
    <property type="match status" value="1"/>
</dbReference>
<dbReference type="PROSITE" id="PS51192">
    <property type="entry name" value="HELICASE_ATP_BIND_1"/>
    <property type="match status" value="1"/>
</dbReference>
<dbReference type="Pfam" id="PF26026">
    <property type="entry name" value="RNA_hel_CTD"/>
    <property type="match status" value="1"/>
</dbReference>
<dbReference type="Pfam" id="PF00270">
    <property type="entry name" value="DEAD"/>
    <property type="match status" value="1"/>
</dbReference>
<keyword evidence="16" id="KW-1185">Reference proteome</keyword>
<dbReference type="SMART" id="SM00847">
    <property type="entry name" value="HA2"/>
    <property type="match status" value="1"/>
</dbReference>
<protein>
    <recommendedName>
        <fullName evidence="2">RNA helicase</fullName>
        <ecNumber evidence="2">3.6.4.13</ecNumber>
    </recommendedName>
</protein>
<dbReference type="PROSITE" id="PS50908">
    <property type="entry name" value="RWD"/>
    <property type="match status" value="1"/>
</dbReference>
<dbReference type="GO" id="GO:0005524">
    <property type="term" value="F:ATP binding"/>
    <property type="evidence" value="ECO:0007669"/>
    <property type="project" value="UniProtKB-KW"/>
</dbReference>
<keyword evidence="9" id="KW-0862">Zinc</keyword>
<keyword evidence="9" id="KW-0863">Zinc-finger</keyword>
<dbReference type="Pfam" id="PF05773">
    <property type="entry name" value="RWD"/>
    <property type="match status" value="1"/>
</dbReference>
<feature type="domain" description="RWD" evidence="12">
    <location>
        <begin position="78"/>
        <end position="235"/>
    </location>
</feature>
<dbReference type="Gene3D" id="3.40.50.300">
    <property type="entry name" value="P-loop containing nucleotide triphosphate hydrolases"/>
    <property type="match status" value="2"/>
</dbReference>
<feature type="compositionally biased region" description="Basic residues" evidence="10">
    <location>
        <begin position="266"/>
        <end position="275"/>
    </location>
</feature>
<proteinExistence type="inferred from homology"/>
<dbReference type="InterPro" id="IPR014001">
    <property type="entry name" value="Helicase_ATP-bd"/>
</dbReference>
<feature type="domain" description="Helicase ATP-binding" evidence="13">
    <location>
        <begin position="326"/>
        <end position="496"/>
    </location>
</feature>
<gene>
    <name evidence="15" type="ORF">TBRA_LOCUS8846</name>
</gene>
<evidence type="ECO:0000256" key="8">
    <source>
        <dbReference type="ARBA" id="ARBA00047984"/>
    </source>
</evidence>
<dbReference type="SUPFAM" id="SSF52540">
    <property type="entry name" value="P-loop containing nucleoside triphosphate hydrolases"/>
    <property type="match status" value="1"/>
</dbReference>
<sequence>MDHKSAQYMEDFSFEPKQKTGQNSFEVPHCTEALKYTEGDFSKALELLFCKYYGYENLPKSSNLNELNLDELVQMREEEKEALESIYGDIFKESIKNRVWTVTMKLNYLIETEEEKVLKNKPKVPLKEICKLYLAGKCRYGIKCRFIHRQPAAKEEEKPKEDPTFILEIRFPENSKYPYEAPHIYFYKPNNGKYFSINCLRIVRRLLNEALTFCDNGTPSVYNIIALLENEEEIKTFLNENKEHFLDKDDLLFPQESEDIDSSQKLRNKKSHNTRKNANQFSSEEIIKQDLEIKTQFLDKQRSSQYQKMKRVRKQLPAWNKMNEVLNTIQENQVTIISGETGCGKSTQIPQFILDDWIINLSKDCMEHAEIVCTQPRRLSAIGVAERVASERDENVGNTIGYQIRLENKMSKNTRLTFCTTGILLQRLSGDPQLKSVTHIIVDEVHERSAESDFLLMLLKKLLVKKPNLKVILMSATLKSDVFSSYFGQVPIINIPGRTFPVQQIFLEDILELTNYVIEENSTFTRKIKGSWERHLIDLHTAQQQSSSMPKETILDENLSLAQLTGRYSEYSENTLKSLYLMDHEKINFELIEHVLEWIVNGEHAYPRTGTILIFLPGIAEIMTLKDTLRNNRTFSPARGKFMIVPLHSTLSSDEQSLIFKKPEQGVRKIVLSTNIAETSITIDDCVFVIDTGKMKETRFNTNQNMESLEMCWVSRANAMQRMGRAGRVMPGVCIDLYSSFRFKYHFLAQPIPEIKRIALEPLLLRIKILHKDPLLNLYETFGNVTINCLCYNCECTETQLQYYFCMCLDKMIEPPTRESIATAIQRLQDVGAFDPECILTPLGHHLAALPVDVRIGKLILYGVIFCCVDSALTIAACLSHKSPFISPYDKRNEVAAKKKEYLTSNSDQLTTLKAYRKWMEIHKKHGFRAGQVFADNNFLSIRVLQTLADIKHQFLDLLASIGFASIEKRRHVMGQDRVIEYTGDELNENNESYKLLQGLLCAALYPNVVKILTPEKSFVIQSSGAIPKQSRADELRFKTKNDGMVNLHPSSVNYTVGHYSSPYLVYQEKIKTSKIFIREVTMVSILSLVLFSGYGIDIELHNGTFIISLEDGWIMFAVESERTAQLLQHARVELVKLLEQKMQDPLMNIVAHPNGRKIIRTIVEIVTRE</sequence>
<dbReference type="SUPFAM" id="SSF54495">
    <property type="entry name" value="UBC-like"/>
    <property type="match status" value="1"/>
</dbReference>
<evidence type="ECO:0000256" key="4">
    <source>
        <dbReference type="ARBA" id="ARBA00022801"/>
    </source>
</evidence>
<dbReference type="InterPro" id="IPR001650">
    <property type="entry name" value="Helicase_C-like"/>
</dbReference>
<comment type="catalytic activity">
    <reaction evidence="8">
        <text>ATP + H2O = ADP + phosphate + H(+)</text>
        <dbReference type="Rhea" id="RHEA:13065"/>
        <dbReference type="ChEBI" id="CHEBI:15377"/>
        <dbReference type="ChEBI" id="CHEBI:15378"/>
        <dbReference type="ChEBI" id="CHEBI:30616"/>
        <dbReference type="ChEBI" id="CHEBI:43474"/>
        <dbReference type="ChEBI" id="CHEBI:456216"/>
        <dbReference type="EC" id="3.6.4.13"/>
    </reaction>
</comment>
<dbReference type="InterPro" id="IPR059023">
    <property type="entry name" value="RNA_hel_CTD"/>
</dbReference>
<evidence type="ECO:0000313" key="15">
    <source>
        <dbReference type="EMBL" id="CAB0037009.1"/>
    </source>
</evidence>
<dbReference type="CDD" id="cd23825">
    <property type="entry name" value="RWD_DHX57"/>
    <property type="match status" value="1"/>
</dbReference>
<dbReference type="OrthoDB" id="5600252at2759"/>
<dbReference type="GO" id="GO:0016787">
    <property type="term" value="F:hydrolase activity"/>
    <property type="evidence" value="ECO:0007669"/>
    <property type="project" value="UniProtKB-KW"/>
</dbReference>
<evidence type="ECO:0000259" key="14">
    <source>
        <dbReference type="PROSITE" id="PS51194"/>
    </source>
</evidence>
<evidence type="ECO:0000256" key="6">
    <source>
        <dbReference type="ARBA" id="ARBA00022840"/>
    </source>
</evidence>
<dbReference type="InterPro" id="IPR027417">
    <property type="entry name" value="P-loop_NTPase"/>
</dbReference>
<reference evidence="15 16" key="1">
    <citation type="submission" date="2020-02" db="EMBL/GenBank/DDBJ databases">
        <authorList>
            <person name="Ferguson B K."/>
        </authorList>
    </citation>
    <scope>NUCLEOTIDE SEQUENCE [LARGE SCALE GENOMIC DNA]</scope>
</reference>
<dbReference type="InterPro" id="IPR011709">
    <property type="entry name" value="DEAD-box_helicase_OB_fold"/>
</dbReference>
<evidence type="ECO:0000256" key="9">
    <source>
        <dbReference type="PROSITE-ProRule" id="PRU00723"/>
    </source>
</evidence>